<feature type="coiled-coil region" evidence="2">
    <location>
        <begin position="53"/>
        <end position="80"/>
    </location>
</feature>
<dbReference type="Gene3D" id="3.30.70.1880">
    <property type="entry name" value="Protein of unknown function DUF881"/>
    <property type="match status" value="1"/>
</dbReference>
<evidence type="ECO:0000256" key="1">
    <source>
        <dbReference type="ARBA" id="ARBA00009108"/>
    </source>
</evidence>
<reference evidence="3 4" key="1">
    <citation type="submission" date="2022-06" db="EMBL/GenBank/DDBJ databases">
        <title>Genomic Encyclopedia of Archaeal and Bacterial Type Strains, Phase II (KMG-II): from individual species to whole genera.</title>
        <authorList>
            <person name="Goeker M."/>
        </authorList>
    </citation>
    <scope>NUCLEOTIDE SEQUENCE [LARGE SCALE GENOMIC DNA]</scope>
    <source>
        <strain evidence="3 4">DSM 40477</strain>
    </source>
</reference>
<name>A0ABT1I2Y3_STRSD</name>
<dbReference type="PANTHER" id="PTHR37313:SF4">
    <property type="entry name" value="CONSERVED MEMBRANE PROTEIN-RELATED"/>
    <property type="match status" value="1"/>
</dbReference>
<evidence type="ECO:0000256" key="2">
    <source>
        <dbReference type="SAM" id="Coils"/>
    </source>
</evidence>
<accession>A0ABT1I2Y3</accession>
<gene>
    <name evidence="3" type="ORF">LX15_005873</name>
</gene>
<dbReference type="Pfam" id="PF05949">
    <property type="entry name" value="DUF881"/>
    <property type="match status" value="1"/>
</dbReference>
<dbReference type="Proteomes" id="UP001205311">
    <property type="component" value="Unassembled WGS sequence"/>
</dbReference>
<organism evidence="3 4">
    <name type="scientific">Streptoalloteichus tenebrarius (strain ATCC 17920 / DSM 40477 / JCM 4838 / CBS 697.72 / NBRC 16177 / NCIMB 11028 / NRRL B-12390 / A12253. 1 / ISP 5477)</name>
    <name type="common">Streptomyces tenebrarius</name>
    <dbReference type="NCBI Taxonomy" id="1933"/>
    <lineage>
        <taxon>Bacteria</taxon>
        <taxon>Bacillati</taxon>
        <taxon>Actinomycetota</taxon>
        <taxon>Actinomycetes</taxon>
        <taxon>Pseudonocardiales</taxon>
        <taxon>Pseudonocardiaceae</taxon>
        <taxon>Streptoalloteichus</taxon>
    </lineage>
</organism>
<keyword evidence="4" id="KW-1185">Reference proteome</keyword>
<keyword evidence="2" id="KW-0175">Coiled coil</keyword>
<comment type="caution">
    <text evidence="3">The sequence shown here is derived from an EMBL/GenBank/DDBJ whole genome shotgun (WGS) entry which is preliminary data.</text>
</comment>
<sequence>MRRPSPPRGDRSGWRIAAPAVCLLAGLLFAVSHNAAAGYDLRGGRTTELSGLVRDADARVGAAEQRLGELRAQIGEEEAASGADQRVAEARRRADDLSPVVGLTPLHGAGLRVTLTDAPRGPDGRYPSGAKPNDLVVHQQDLQSVLNALWGGGAEAISVADQRLTSTSAPRCVGNTLLLHGRTYSPPYVINAIGDPDRMTASLDAEPGVRVFRQYVQTFGLGYRVERVDDLRVPGYTGSLRLDDAQEVPR</sequence>
<dbReference type="RefSeq" id="WP_253674080.1">
    <property type="nucleotide sequence ID" value="NZ_JAMTCP010000057.1"/>
</dbReference>
<evidence type="ECO:0000313" key="3">
    <source>
        <dbReference type="EMBL" id="MCP2262141.1"/>
    </source>
</evidence>
<dbReference type="InterPro" id="IPR010273">
    <property type="entry name" value="DUF881"/>
</dbReference>
<evidence type="ECO:0000313" key="4">
    <source>
        <dbReference type="Proteomes" id="UP001205311"/>
    </source>
</evidence>
<proteinExistence type="inferred from homology"/>
<comment type="similarity">
    <text evidence="1">Belongs to the UPF0749 family.</text>
</comment>
<protein>
    <submittedName>
        <fullName evidence="3">Uncharacterized conserved protein YlxW, UPF0749 family</fullName>
    </submittedName>
</protein>
<dbReference type="EMBL" id="JAMTCP010000057">
    <property type="protein sequence ID" value="MCP2262141.1"/>
    <property type="molecule type" value="Genomic_DNA"/>
</dbReference>
<dbReference type="PANTHER" id="PTHR37313">
    <property type="entry name" value="UPF0749 PROTEIN RV1825"/>
    <property type="match status" value="1"/>
</dbReference>